<evidence type="ECO:0008006" key="5">
    <source>
        <dbReference type="Google" id="ProtNLM"/>
    </source>
</evidence>
<gene>
    <name evidence="3" type="ORF">LIPSTDRAFT_48116</name>
</gene>
<dbReference type="GO" id="GO:0016791">
    <property type="term" value="F:phosphatase activity"/>
    <property type="evidence" value="ECO:0007669"/>
    <property type="project" value="TreeGrafter"/>
</dbReference>
<dbReference type="Proteomes" id="UP000094385">
    <property type="component" value="Unassembled WGS sequence"/>
</dbReference>
<evidence type="ECO:0000256" key="1">
    <source>
        <dbReference type="ARBA" id="ARBA00005375"/>
    </source>
</evidence>
<keyword evidence="2" id="KW-0732">Signal</keyword>
<evidence type="ECO:0000256" key="2">
    <source>
        <dbReference type="SAM" id="SignalP"/>
    </source>
</evidence>
<dbReference type="InterPro" id="IPR000560">
    <property type="entry name" value="His_Pase_clade-2"/>
</dbReference>
<protein>
    <recommendedName>
        <fullName evidence="5">Acid phosphatase</fullName>
    </recommendedName>
</protein>
<name>A0A1E3QDP7_LIPST</name>
<keyword evidence="4" id="KW-1185">Reference proteome</keyword>
<organism evidence="3 4">
    <name type="scientific">Lipomyces starkeyi NRRL Y-11557</name>
    <dbReference type="NCBI Taxonomy" id="675824"/>
    <lineage>
        <taxon>Eukaryota</taxon>
        <taxon>Fungi</taxon>
        <taxon>Dikarya</taxon>
        <taxon>Ascomycota</taxon>
        <taxon>Saccharomycotina</taxon>
        <taxon>Lipomycetes</taxon>
        <taxon>Lipomycetales</taxon>
        <taxon>Lipomycetaceae</taxon>
        <taxon>Lipomyces</taxon>
    </lineage>
</organism>
<reference evidence="3 4" key="1">
    <citation type="journal article" date="2016" name="Proc. Natl. Acad. Sci. U.S.A.">
        <title>Comparative genomics of biotechnologically important yeasts.</title>
        <authorList>
            <person name="Riley R."/>
            <person name="Haridas S."/>
            <person name="Wolfe K.H."/>
            <person name="Lopes M.R."/>
            <person name="Hittinger C.T."/>
            <person name="Goeker M."/>
            <person name="Salamov A.A."/>
            <person name="Wisecaver J.H."/>
            <person name="Long T.M."/>
            <person name="Calvey C.H."/>
            <person name="Aerts A.L."/>
            <person name="Barry K.W."/>
            <person name="Choi C."/>
            <person name="Clum A."/>
            <person name="Coughlan A.Y."/>
            <person name="Deshpande S."/>
            <person name="Douglass A.P."/>
            <person name="Hanson S.J."/>
            <person name="Klenk H.-P."/>
            <person name="LaButti K.M."/>
            <person name="Lapidus A."/>
            <person name="Lindquist E.A."/>
            <person name="Lipzen A.M."/>
            <person name="Meier-Kolthoff J.P."/>
            <person name="Ohm R.A."/>
            <person name="Otillar R.P."/>
            <person name="Pangilinan J.L."/>
            <person name="Peng Y."/>
            <person name="Rokas A."/>
            <person name="Rosa C.A."/>
            <person name="Scheuner C."/>
            <person name="Sibirny A.A."/>
            <person name="Slot J.C."/>
            <person name="Stielow J.B."/>
            <person name="Sun H."/>
            <person name="Kurtzman C.P."/>
            <person name="Blackwell M."/>
            <person name="Grigoriev I.V."/>
            <person name="Jeffries T.W."/>
        </authorList>
    </citation>
    <scope>NUCLEOTIDE SEQUENCE [LARGE SCALE GENOMIC DNA]</scope>
    <source>
        <strain evidence="3 4">NRRL Y-11557</strain>
    </source>
</reference>
<dbReference type="PANTHER" id="PTHR11567:SF195">
    <property type="entry name" value="ACID PHOSPHATASE, PUTATIVE (AFU_ORTHOLOGUE AFUA_3G14570)-RELATED"/>
    <property type="match status" value="1"/>
</dbReference>
<dbReference type="Gene3D" id="3.40.50.1240">
    <property type="entry name" value="Phosphoglycerate mutase-like"/>
    <property type="match status" value="1"/>
</dbReference>
<dbReference type="AlphaFoldDB" id="A0A1E3QDP7"/>
<evidence type="ECO:0000313" key="4">
    <source>
        <dbReference type="Proteomes" id="UP000094385"/>
    </source>
</evidence>
<feature type="chain" id="PRO_5009134192" description="Acid phosphatase" evidence="2">
    <location>
        <begin position="19"/>
        <end position="472"/>
    </location>
</feature>
<comment type="similarity">
    <text evidence="1">Belongs to the histidine acid phosphatase family.</text>
</comment>
<proteinExistence type="inferred from homology"/>
<dbReference type="SUPFAM" id="SSF53254">
    <property type="entry name" value="Phosphoglycerate mutase-like"/>
    <property type="match status" value="1"/>
</dbReference>
<feature type="signal peptide" evidence="2">
    <location>
        <begin position="1"/>
        <end position="18"/>
    </location>
</feature>
<dbReference type="OrthoDB" id="10262962at2759"/>
<evidence type="ECO:0000313" key="3">
    <source>
        <dbReference type="EMBL" id="ODQ75604.1"/>
    </source>
</evidence>
<dbReference type="STRING" id="675824.A0A1E3QDP7"/>
<dbReference type="Pfam" id="PF00328">
    <property type="entry name" value="His_Phos_2"/>
    <property type="match status" value="1"/>
</dbReference>
<dbReference type="InterPro" id="IPR029033">
    <property type="entry name" value="His_PPase_superfam"/>
</dbReference>
<dbReference type="EMBL" id="KV454290">
    <property type="protein sequence ID" value="ODQ75604.1"/>
    <property type="molecule type" value="Genomic_DNA"/>
</dbReference>
<sequence length="472" mass="53008">MLPPTLPIILASISLTAAAAISFGTIVHYPPTNTSIGDLEAVFNPTTGTNGGYYSTSVVPDDGYGAYDYCNMPHARAREYVIPRGYNLQYVELIHRHHKRTPYASNTFPYEDIAMYCDDVETVYYGQPKNGVSVTNIWWKNYQDPSNPLTYYKNGFNGTCQFPQISYAGLDDSAQHGRDLWSVYGDKLKFLPKTFDPATMRIRATSNEITSQVGGALVRAMYPHLSEVNVWQQISAVDSLEPGYSCSFADNVRSTYQGTDEWYEHLDLAKGVFDQLDEISGVDPNDSGWHSWFDHYFDNLSSRLCHQLPLPCKISNSSDCVSEQLAEQVFRLGDYEYNYIFREAANSTLYSATHYGAFIAELMSRLKGKVAGKESTIYRHNIAHDGSIAPLLGALQINTLRWPGMGSEVIFELWRKEFSHDYSVRVLYGGKPLVTSTPLGTLDMVSYDDFIAYLESLVGNNGELVYQYCTSS</sequence>
<dbReference type="PANTHER" id="PTHR11567">
    <property type="entry name" value="ACID PHOSPHATASE-RELATED"/>
    <property type="match status" value="1"/>
</dbReference>
<dbReference type="InterPro" id="IPR050645">
    <property type="entry name" value="Histidine_acid_phosphatase"/>
</dbReference>
<accession>A0A1E3QDP7</accession>